<gene>
    <name evidence="1" type="ORF">MM415A02916_0008</name>
    <name evidence="2" type="ORF">MM415B02540_0009</name>
</gene>
<reference evidence="1" key="1">
    <citation type="submission" date="2020-03" db="EMBL/GenBank/DDBJ databases">
        <title>The deep terrestrial virosphere.</title>
        <authorList>
            <person name="Holmfeldt K."/>
            <person name="Nilsson E."/>
            <person name="Simone D."/>
            <person name="Lopez-Fernandez M."/>
            <person name="Wu X."/>
            <person name="de Brujin I."/>
            <person name="Lundin D."/>
            <person name="Andersson A."/>
            <person name="Bertilsson S."/>
            <person name="Dopson M."/>
        </authorList>
    </citation>
    <scope>NUCLEOTIDE SEQUENCE</scope>
    <source>
        <strain evidence="1">MM415A02916</strain>
        <strain evidence="2">MM415B02540</strain>
    </source>
</reference>
<sequence length="77" mass="8863">MDDNAQREMSLKELCNKLPPFHRVNKELSTLKIRLEGAEGLLKSTLDKLYRLDFTKGSRISFLIEELEGALRVKEGE</sequence>
<dbReference type="EMBL" id="MT141925">
    <property type="protein sequence ID" value="QJA72112.1"/>
    <property type="molecule type" value="Genomic_DNA"/>
</dbReference>
<accession>A0A6M3JSK8</accession>
<proteinExistence type="predicted"/>
<protein>
    <submittedName>
        <fullName evidence="1">Uncharacterized protein</fullName>
    </submittedName>
</protein>
<organism evidence="1">
    <name type="scientific">viral metagenome</name>
    <dbReference type="NCBI Taxonomy" id="1070528"/>
    <lineage>
        <taxon>unclassified sequences</taxon>
        <taxon>metagenomes</taxon>
        <taxon>organismal metagenomes</taxon>
    </lineage>
</organism>
<dbReference type="AlphaFoldDB" id="A0A6M3JSK8"/>
<evidence type="ECO:0000313" key="2">
    <source>
        <dbReference type="EMBL" id="QJA89510.1"/>
    </source>
</evidence>
<evidence type="ECO:0000313" key="1">
    <source>
        <dbReference type="EMBL" id="QJA72112.1"/>
    </source>
</evidence>
<dbReference type="EMBL" id="MT142850">
    <property type="protein sequence ID" value="QJA89510.1"/>
    <property type="molecule type" value="Genomic_DNA"/>
</dbReference>
<name>A0A6M3JSK8_9ZZZZ</name>